<dbReference type="InterPro" id="IPR012910">
    <property type="entry name" value="Plug_dom"/>
</dbReference>
<dbReference type="GO" id="GO:0044718">
    <property type="term" value="P:siderophore transmembrane transport"/>
    <property type="evidence" value="ECO:0007669"/>
    <property type="project" value="TreeGrafter"/>
</dbReference>
<keyword evidence="4 8" id="KW-0812">Transmembrane</keyword>
<keyword evidence="5" id="KW-0732">Signal</keyword>
<evidence type="ECO:0000256" key="1">
    <source>
        <dbReference type="ARBA" id="ARBA00004571"/>
    </source>
</evidence>
<keyword evidence="7 8" id="KW-0998">Cell outer membrane</keyword>
<proteinExistence type="inferred from homology"/>
<dbReference type="InterPro" id="IPR036942">
    <property type="entry name" value="Beta-barrel_TonB_sf"/>
</dbReference>
<evidence type="ECO:0000313" key="12">
    <source>
        <dbReference type="Proteomes" id="UP001207408"/>
    </source>
</evidence>
<keyword evidence="3 8" id="KW-1134">Transmembrane beta strand</keyword>
<dbReference type="Pfam" id="PF07715">
    <property type="entry name" value="Plug"/>
    <property type="match status" value="1"/>
</dbReference>
<comment type="similarity">
    <text evidence="8">Belongs to the TonB-dependent receptor family.</text>
</comment>
<dbReference type="GO" id="GO:0009279">
    <property type="term" value="C:cell outer membrane"/>
    <property type="evidence" value="ECO:0007669"/>
    <property type="project" value="UniProtKB-SubCell"/>
</dbReference>
<feature type="transmembrane region" description="Helical" evidence="9">
    <location>
        <begin position="21"/>
        <end position="41"/>
    </location>
</feature>
<dbReference type="NCBIfam" id="TIGR04057">
    <property type="entry name" value="SusC_RagA_signa"/>
    <property type="match status" value="1"/>
</dbReference>
<name>A0AAE3SJ23_9BACT</name>
<dbReference type="RefSeq" id="WP_301198696.1">
    <property type="nucleotide sequence ID" value="NZ_JAPDPI010000010.1"/>
</dbReference>
<dbReference type="InterPro" id="IPR023996">
    <property type="entry name" value="TonB-dep_OMP_SusC/RagA"/>
</dbReference>
<dbReference type="InterPro" id="IPR023997">
    <property type="entry name" value="TonB-dep_OMP_SusC/RagA_CS"/>
</dbReference>
<dbReference type="FunFam" id="2.60.40.1120:FF:000003">
    <property type="entry name" value="Outer membrane protein Omp121"/>
    <property type="match status" value="1"/>
</dbReference>
<keyword evidence="2 8" id="KW-0813">Transport</keyword>
<evidence type="ECO:0000256" key="8">
    <source>
        <dbReference type="PROSITE-ProRule" id="PRU01360"/>
    </source>
</evidence>
<sequence length="1014" mass="112021">MKKKLSSFNCQRKYLDTYKQRCVSILSFFVMFALFSVSTFAQNKVSVSGKVTDSTGESIPGVSVLVKGTTLGTITDIDGNYSLTDISEDATLVFSFVGLKTQEVLIAGKTKIDLQMENDAIGMDEVVVVGYGTQKKSDITGSVTSVPADRLENIPVTNVMQAVQGAVSGMNISQVSSIPGEAPSVLIRGGGSLTASTAPYVVVDGVPITKMGGSMNDINPNDIKSIEILKDASAVAIYGMNGANGVILITTKRGKTETPTVRYSAYIGVDDFAHVPEMCSTDELLARYAEGNRINGSALYAAPLKYEYEVENYENGRTIDWIDAVSQTGIQQNHNVSISGGTEKLNYYVSADYIDQKGVIKGYNYKRYSIRTNIDAQVTDYLKIGTSSAIIHHNRDGGRANLLNAEAMSPYGRMYEEDGSYTIYPMYSETLWANPLLPTTTDPERRQYNINLNGFADLDFGKITKKLEGLSYELNAGFSYKPVRNSSYTGASVNDQLGTAVIHHYETQAYTIENILKYSRDFAKHHIDLTGVYSAQERMYTENRAQAQGFVNDELEWNRMQAGSSSSVTSFTDRYAANSQMGRLNYSYDSRYLFTATVRRDGSSVFADGKKYGTFPSVALGWNIHKESFFAGLDAVNNLKLRLSYGTSGNEALNPYRTFTTTSDVQIALAGSTNIAMVASQLGNSDLSWETKESLNIGVDFGLLNNRINGTLDVYKTKNTDLLLRRNLPAASGFGNVYSNIGQTEGKGIELTLNSVNMVKNDFKWSSTVVFTANKSEIVELYGDGEDDRGNGWYLGEAIDAVRDYDMVGIWQVDDINAGNQNGWDPVADAGDVKLADLDDSGEIDDEDRHIVGQRSPKWTGGLTNTFTYKNLSLNIFIQTVQGGMKRNAHIGMASDELQRRNSFAEIGYWTPENESNKWRSLSNNSNKHGYGFNYKNNYTRIKDVTLNYNFSKSLLQKVGVDALSIYVSGRNLYTFTDWIGWDPEEREITRGSNNWDINYPSVKTIVFGVNLTL</sequence>
<dbReference type="SUPFAM" id="SSF49464">
    <property type="entry name" value="Carboxypeptidase regulatory domain-like"/>
    <property type="match status" value="1"/>
</dbReference>
<dbReference type="Gene3D" id="2.170.130.10">
    <property type="entry name" value="TonB-dependent receptor, plug domain"/>
    <property type="match status" value="1"/>
</dbReference>
<evidence type="ECO:0000256" key="2">
    <source>
        <dbReference type="ARBA" id="ARBA00022448"/>
    </source>
</evidence>
<keyword evidence="6 8" id="KW-0472">Membrane</keyword>
<reference evidence="11" key="1">
    <citation type="submission" date="2022-10" db="EMBL/GenBank/DDBJ databases">
        <authorList>
            <person name="Yu W.X."/>
        </authorList>
    </citation>
    <scope>NUCLEOTIDE SEQUENCE</scope>
    <source>
        <strain evidence="11">D04</strain>
    </source>
</reference>
<dbReference type="Proteomes" id="UP001207408">
    <property type="component" value="Unassembled WGS sequence"/>
</dbReference>
<organism evidence="11 12">
    <name type="scientific">Plebeiibacterium marinum</name>
    <dbReference type="NCBI Taxonomy" id="2992111"/>
    <lineage>
        <taxon>Bacteria</taxon>
        <taxon>Pseudomonadati</taxon>
        <taxon>Bacteroidota</taxon>
        <taxon>Bacteroidia</taxon>
        <taxon>Marinilabiliales</taxon>
        <taxon>Marinilabiliaceae</taxon>
        <taxon>Plebeiibacterium</taxon>
    </lineage>
</organism>
<evidence type="ECO:0000259" key="10">
    <source>
        <dbReference type="Pfam" id="PF07715"/>
    </source>
</evidence>
<dbReference type="EMBL" id="JAPDPI010000010">
    <property type="protein sequence ID" value="MCW3805325.1"/>
    <property type="molecule type" value="Genomic_DNA"/>
</dbReference>
<keyword evidence="11" id="KW-0675">Receptor</keyword>
<evidence type="ECO:0000313" key="11">
    <source>
        <dbReference type="EMBL" id="MCW3805325.1"/>
    </source>
</evidence>
<evidence type="ECO:0000256" key="6">
    <source>
        <dbReference type="ARBA" id="ARBA00023136"/>
    </source>
</evidence>
<dbReference type="PROSITE" id="PS52016">
    <property type="entry name" value="TONB_DEPENDENT_REC_3"/>
    <property type="match status" value="1"/>
</dbReference>
<dbReference type="Pfam" id="PF13715">
    <property type="entry name" value="CarbopepD_reg_2"/>
    <property type="match status" value="1"/>
</dbReference>
<keyword evidence="12" id="KW-1185">Reference proteome</keyword>
<accession>A0AAE3SJ23</accession>
<dbReference type="InterPro" id="IPR037066">
    <property type="entry name" value="Plug_dom_sf"/>
</dbReference>
<evidence type="ECO:0000256" key="5">
    <source>
        <dbReference type="ARBA" id="ARBA00022729"/>
    </source>
</evidence>
<dbReference type="AlphaFoldDB" id="A0AAE3SJ23"/>
<dbReference type="PANTHER" id="PTHR30069">
    <property type="entry name" value="TONB-DEPENDENT OUTER MEMBRANE RECEPTOR"/>
    <property type="match status" value="1"/>
</dbReference>
<dbReference type="Gene3D" id="2.40.170.20">
    <property type="entry name" value="TonB-dependent receptor, beta-barrel domain"/>
    <property type="match status" value="1"/>
</dbReference>
<dbReference type="PANTHER" id="PTHR30069:SF29">
    <property type="entry name" value="HEMOGLOBIN AND HEMOGLOBIN-HAPTOGLOBIN-BINDING PROTEIN 1-RELATED"/>
    <property type="match status" value="1"/>
</dbReference>
<keyword evidence="9" id="KW-1133">Transmembrane helix</keyword>
<comment type="subcellular location">
    <subcellularLocation>
        <location evidence="1 8">Cell outer membrane</location>
        <topology evidence="1 8">Multi-pass membrane protein</topology>
    </subcellularLocation>
</comment>
<dbReference type="SUPFAM" id="SSF56935">
    <property type="entry name" value="Porins"/>
    <property type="match status" value="1"/>
</dbReference>
<dbReference type="GO" id="GO:0015344">
    <property type="term" value="F:siderophore uptake transmembrane transporter activity"/>
    <property type="evidence" value="ECO:0007669"/>
    <property type="project" value="TreeGrafter"/>
</dbReference>
<dbReference type="InterPro" id="IPR008969">
    <property type="entry name" value="CarboxyPept-like_regulatory"/>
</dbReference>
<protein>
    <submittedName>
        <fullName evidence="11">TonB-dependent receptor</fullName>
    </submittedName>
</protein>
<evidence type="ECO:0000256" key="7">
    <source>
        <dbReference type="ARBA" id="ARBA00023237"/>
    </source>
</evidence>
<gene>
    <name evidence="11" type="ORF">OM074_06780</name>
</gene>
<dbReference type="NCBIfam" id="TIGR04056">
    <property type="entry name" value="OMP_RagA_SusC"/>
    <property type="match status" value="1"/>
</dbReference>
<evidence type="ECO:0000256" key="9">
    <source>
        <dbReference type="SAM" id="Phobius"/>
    </source>
</evidence>
<evidence type="ECO:0000256" key="3">
    <source>
        <dbReference type="ARBA" id="ARBA00022452"/>
    </source>
</evidence>
<comment type="caution">
    <text evidence="11">The sequence shown here is derived from an EMBL/GenBank/DDBJ whole genome shotgun (WGS) entry which is preliminary data.</text>
</comment>
<dbReference type="InterPro" id="IPR039426">
    <property type="entry name" value="TonB-dep_rcpt-like"/>
</dbReference>
<evidence type="ECO:0000256" key="4">
    <source>
        <dbReference type="ARBA" id="ARBA00022692"/>
    </source>
</evidence>
<feature type="domain" description="TonB-dependent receptor plug" evidence="10">
    <location>
        <begin position="136"/>
        <end position="246"/>
    </location>
</feature>
<dbReference type="Gene3D" id="2.60.40.1120">
    <property type="entry name" value="Carboxypeptidase-like, regulatory domain"/>
    <property type="match status" value="1"/>
</dbReference>